<evidence type="ECO:0000256" key="1">
    <source>
        <dbReference type="SAM" id="MobiDB-lite"/>
    </source>
</evidence>
<proteinExistence type="predicted"/>
<sequence length="125" mass="14252">MYRQLPKLTKDAFWDNIEPEIPYTQAAASYKSAPFYGSTQAMNISERQAEWNMPEPMEAIDEESGLGGGAKMASTSSLRFRKISRKRKDKKHQQQNDDEDVISEITANSSDDEIEDDERSNDLEV</sequence>
<organism evidence="2 3">
    <name type="scientific">Panagrolaimus superbus</name>
    <dbReference type="NCBI Taxonomy" id="310955"/>
    <lineage>
        <taxon>Eukaryota</taxon>
        <taxon>Metazoa</taxon>
        <taxon>Ecdysozoa</taxon>
        <taxon>Nematoda</taxon>
        <taxon>Chromadorea</taxon>
        <taxon>Rhabditida</taxon>
        <taxon>Tylenchina</taxon>
        <taxon>Panagrolaimomorpha</taxon>
        <taxon>Panagrolaimoidea</taxon>
        <taxon>Panagrolaimidae</taxon>
        <taxon>Panagrolaimus</taxon>
    </lineage>
</organism>
<reference evidence="3" key="1">
    <citation type="submission" date="2022-11" db="UniProtKB">
        <authorList>
            <consortium name="WormBaseParasite"/>
        </authorList>
    </citation>
    <scope>IDENTIFICATION</scope>
</reference>
<dbReference type="AlphaFoldDB" id="A0A914YGE8"/>
<dbReference type="Proteomes" id="UP000887577">
    <property type="component" value="Unplaced"/>
</dbReference>
<protein>
    <submittedName>
        <fullName evidence="3">Uncharacterized protein</fullName>
    </submittedName>
</protein>
<accession>A0A914YGE8</accession>
<feature type="compositionally biased region" description="Acidic residues" evidence="1">
    <location>
        <begin position="110"/>
        <end position="119"/>
    </location>
</feature>
<feature type="compositionally biased region" description="Basic residues" evidence="1">
    <location>
        <begin position="79"/>
        <end position="93"/>
    </location>
</feature>
<dbReference type="WBParaSite" id="PSU_v2.g17853.t1">
    <property type="protein sequence ID" value="PSU_v2.g17853.t1"/>
    <property type="gene ID" value="PSU_v2.g17853"/>
</dbReference>
<feature type="region of interest" description="Disordered" evidence="1">
    <location>
        <begin position="54"/>
        <end position="125"/>
    </location>
</feature>
<keyword evidence="2" id="KW-1185">Reference proteome</keyword>
<evidence type="ECO:0000313" key="3">
    <source>
        <dbReference type="WBParaSite" id="PSU_v2.g17853.t1"/>
    </source>
</evidence>
<name>A0A914YGE8_9BILA</name>
<evidence type="ECO:0000313" key="2">
    <source>
        <dbReference type="Proteomes" id="UP000887577"/>
    </source>
</evidence>